<proteinExistence type="predicted"/>
<feature type="signal peptide" evidence="1">
    <location>
        <begin position="1"/>
        <end position="30"/>
    </location>
</feature>
<organism evidence="2 3">
    <name type="scientific">Phytophthora megakarya</name>
    <dbReference type="NCBI Taxonomy" id="4795"/>
    <lineage>
        <taxon>Eukaryota</taxon>
        <taxon>Sar</taxon>
        <taxon>Stramenopiles</taxon>
        <taxon>Oomycota</taxon>
        <taxon>Peronosporomycetes</taxon>
        <taxon>Peronosporales</taxon>
        <taxon>Peronosporaceae</taxon>
        <taxon>Phytophthora</taxon>
    </lineage>
</organism>
<name>A0A225UDW3_9STRA</name>
<evidence type="ECO:0000313" key="3">
    <source>
        <dbReference type="Proteomes" id="UP000198211"/>
    </source>
</evidence>
<dbReference type="CDD" id="cd09272">
    <property type="entry name" value="RNase_HI_RT_Ty1"/>
    <property type="match status" value="1"/>
</dbReference>
<dbReference type="AlphaFoldDB" id="A0A225UDW3"/>
<keyword evidence="1" id="KW-0732">Signal</keyword>
<reference evidence="3" key="1">
    <citation type="submission" date="2017-03" db="EMBL/GenBank/DDBJ databases">
        <title>Phytopthora megakarya and P. palmivora, two closely related causual agents of cacao black pod achieved similar genome size and gene model numbers by different mechanisms.</title>
        <authorList>
            <person name="Ali S."/>
            <person name="Shao J."/>
            <person name="Larry D.J."/>
            <person name="Kronmiller B."/>
            <person name="Shen D."/>
            <person name="Strem M.D."/>
            <person name="Melnick R.L."/>
            <person name="Guiltinan M.J."/>
            <person name="Tyler B.M."/>
            <person name="Meinhardt L.W."/>
            <person name="Bailey B.A."/>
        </authorList>
    </citation>
    <scope>NUCLEOTIDE SEQUENCE [LARGE SCALE GENOMIC DNA]</scope>
    <source>
        <strain evidence="3">zdho120</strain>
    </source>
</reference>
<sequence>MRYIAVCRCMQKLVFLKLLLKEFGFATSQANTIYEDNQSRIKISYNPELHGRSKHIQVRYCFVQEKVERHEFNVTYSTTKR</sequence>
<evidence type="ECO:0000313" key="2">
    <source>
        <dbReference type="EMBL" id="OWY91100.1"/>
    </source>
</evidence>
<dbReference type="Proteomes" id="UP000198211">
    <property type="component" value="Unassembled WGS sequence"/>
</dbReference>
<feature type="chain" id="PRO_5012172010" evidence="1">
    <location>
        <begin position="31"/>
        <end position="81"/>
    </location>
</feature>
<gene>
    <name evidence="2" type="ORF">PHMEG_00040470</name>
</gene>
<evidence type="ECO:0000256" key="1">
    <source>
        <dbReference type="SAM" id="SignalP"/>
    </source>
</evidence>
<protein>
    <submittedName>
        <fullName evidence="2">Gag-pol Polyprotein</fullName>
    </submittedName>
</protein>
<dbReference type="STRING" id="4795.A0A225UDW3"/>
<keyword evidence="3" id="KW-1185">Reference proteome</keyword>
<comment type="caution">
    <text evidence="2">The sequence shown here is derived from an EMBL/GenBank/DDBJ whole genome shotgun (WGS) entry which is preliminary data.</text>
</comment>
<accession>A0A225UDW3</accession>
<dbReference type="EMBL" id="NBNE01021094">
    <property type="protein sequence ID" value="OWY91100.1"/>
    <property type="molecule type" value="Genomic_DNA"/>
</dbReference>
<dbReference type="OrthoDB" id="91821at2759"/>